<organism evidence="12 14">
    <name type="scientific">Actinobacillus seminis</name>
    <dbReference type="NCBI Taxonomy" id="722"/>
    <lineage>
        <taxon>Bacteria</taxon>
        <taxon>Pseudomonadati</taxon>
        <taxon>Pseudomonadota</taxon>
        <taxon>Gammaproteobacteria</taxon>
        <taxon>Pasteurellales</taxon>
        <taxon>Pasteurellaceae</taxon>
        <taxon>Actinobacillus</taxon>
    </lineage>
</organism>
<dbReference type="RefSeq" id="WP_094946847.1">
    <property type="nucleotide sequence ID" value="NZ_NLFK01000009.1"/>
</dbReference>
<dbReference type="GO" id="GO:0042802">
    <property type="term" value="F:identical protein binding"/>
    <property type="evidence" value="ECO:0007669"/>
    <property type="project" value="UniProtKB-ARBA"/>
</dbReference>
<dbReference type="Proteomes" id="UP000215738">
    <property type="component" value="Unassembled WGS sequence"/>
</dbReference>
<comment type="function">
    <text evidence="6">This enzyme scavenges exogenous and endogenous cytidine and 2'-deoxycytidine for UMP synthesis.</text>
</comment>
<proteinExistence type="inferred from homology"/>
<keyword evidence="13" id="KW-1185">Reference proteome</keyword>
<comment type="catalytic activity">
    <reaction evidence="6">
        <text>cytidine + H2O + H(+) = uridine + NH4(+)</text>
        <dbReference type="Rhea" id="RHEA:16069"/>
        <dbReference type="ChEBI" id="CHEBI:15377"/>
        <dbReference type="ChEBI" id="CHEBI:15378"/>
        <dbReference type="ChEBI" id="CHEBI:16704"/>
        <dbReference type="ChEBI" id="CHEBI:17562"/>
        <dbReference type="ChEBI" id="CHEBI:28938"/>
        <dbReference type="EC" id="3.5.4.5"/>
    </reaction>
</comment>
<feature type="binding site" evidence="6 9">
    <location>
        <position position="106"/>
    </location>
    <ligand>
        <name>Zn(2+)</name>
        <dbReference type="ChEBI" id="CHEBI:29105"/>
        <note>catalytic</note>
    </ligand>
</feature>
<reference evidence="11 13" key="1">
    <citation type="submission" date="2017-07" db="EMBL/GenBank/DDBJ databases">
        <title>Virulence factors identified in Actinobacillus seminis.</title>
        <authorList>
            <person name="Negrete-Abascal E."/>
            <person name="Vaca-Pacheco S."/>
            <person name="Montes-Garcia F."/>
            <person name="Leyto-Gil A.M."/>
            <person name="Fragoso-Garcia E."/>
            <person name="Carvente-Garcia R."/>
            <person name="Perez-Agueros S."/>
            <person name="Castelan-Sanchez H.G."/>
            <person name="Garcia-Molina A."/>
            <person name="Villamar T.E."/>
            <person name="Vazquez-Cruz C."/>
        </authorList>
    </citation>
    <scope>NUCLEOTIDE SEQUENCE [LARGE SCALE GENOMIC DNA]</scope>
    <source>
        <strain evidence="11 13">ATCC 15768</strain>
    </source>
</reference>
<evidence type="ECO:0000256" key="3">
    <source>
        <dbReference type="ARBA" id="ARBA00022723"/>
    </source>
</evidence>
<dbReference type="Pfam" id="PF00383">
    <property type="entry name" value="dCMP_cyt_deam_1"/>
    <property type="match status" value="1"/>
</dbReference>
<evidence type="ECO:0000313" key="12">
    <source>
        <dbReference type="EMBL" id="SUU37237.1"/>
    </source>
</evidence>
<keyword evidence="3 6" id="KW-0479">Metal-binding</keyword>
<feature type="binding site" evidence="6 8">
    <location>
        <begin position="93"/>
        <end position="95"/>
    </location>
    <ligand>
        <name>substrate</name>
    </ligand>
</feature>
<dbReference type="InterPro" id="IPR002125">
    <property type="entry name" value="CMP_dCMP_dom"/>
</dbReference>
<evidence type="ECO:0000256" key="2">
    <source>
        <dbReference type="ARBA" id="ARBA00011738"/>
    </source>
</evidence>
<dbReference type="AlphaFoldDB" id="A0A263HBS5"/>
<dbReference type="InterPro" id="IPR020797">
    <property type="entry name" value="Cytidine_deaminase_bacteria"/>
</dbReference>
<dbReference type="CDD" id="cd01283">
    <property type="entry name" value="cytidine_deaminase"/>
    <property type="match status" value="2"/>
</dbReference>
<dbReference type="FunCoup" id="A0A263HBS5">
    <property type="interactions" value="129"/>
</dbReference>
<evidence type="ECO:0000313" key="13">
    <source>
        <dbReference type="Proteomes" id="UP000215738"/>
    </source>
</evidence>
<dbReference type="InterPro" id="IPR050202">
    <property type="entry name" value="Cyt/Deoxycyt_deaminase"/>
</dbReference>
<comment type="catalytic activity">
    <reaction evidence="6">
        <text>2'-deoxycytidine + H2O + H(+) = 2'-deoxyuridine + NH4(+)</text>
        <dbReference type="Rhea" id="RHEA:13433"/>
        <dbReference type="ChEBI" id="CHEBI:15377"/>
        <dbReference type="ChEBI" id="CHEBI:15378"/>
        <dbReference type="ChEBI" id="CHEBI:15698"/>
        <dbReference type="ChEBI" id="CHEBI:16450"/>
        <dbReference type="ChEBI" id="CHEBI:28938"/>
        <dbReference type="EC" id="3.5.4.5"/>
    </reaction>
</comment>
<evidence type="ECO:0000256" key="7">
    <source>
        <dbReference type="PIRSR" id="PIRSR006334-1"/>
    </source>
</evidence>
<evidence type="ECO:0000313" key="11">
    <source>
        <dbReference type="EMBL" id="OZN24369.1"/>
    </source>
</evidence>
<protein>
    <recommendedName>
        <fullName evidence="6">Cytidine deaminase</fullName>
        <ecNumber evidence="6">3.5.4.5</ecNumber>
    </recommendedName>
    <alternativeName>
        <fullName evidence="6">Cytidine aminohydrolase</fullName>
        <shortName evidence="6">CDA</shortName>
    </alternativeName>
</protein>
<feature type="domain" description="CMP/dCMP-type deaminase" evidence="10">
    <location>
        <begin position="191"/>
        <end position="297"/>
    </location>
</feature>
<dbReference type="OrthoDB" id="9795347at2"/>
<comment type="subunit">
    <text evidence="2 6">Homodimer.</text>
</comment>
<dbReference type="GO" id="GO:0005829">
    <property type="term" value="C:cytosol"/>
    <property type="evidence" value="ECO:0007669"/>
    <property type="project" value="TreeGrafter"/>
</dbReference>
<dbReference type="PROSITE" id="PS00903">
    <property type="entry name" value="CYT_DCMP_DEAMINASES_1"/>
    <property type="match status" value="1"/>
</dbReference>
<evidence type="ECO:0000256" key="4">
    <source>
        <dbReference type="ARBA" id="ARBA00022801"/>
    </source>
</evidence>
<dbReference type="FunFam" id="3.40.140.10:FF:000007">
    <property type="entry name" value="Cytidine deaminase"/>
    <property type="match status" value="1"/>
</dbReference>
<dbReference type="PIRSF" id="PIRSF006334">
    <property type="entry name" value="Cdd_plus_pseudo"/>
    <property type="match status" value="1"/>
</dbReference>
<dbReference type="PANTHER" id="PTHR11644:SF2">
    <property type="entry name" value="CYTIDINE DEAMINASE"/>
    <property type="match status" value="1"/>
</dbReference>
<dbReference type="GO" id="GO:0072527">
    <property type="term" value="P:pyrimidine-containing compound metabolic process"/>
    <property type="evidence" value="ECO:0007669"/>
    <property type="project" value="UniProtKB-ARBA"/>
</dbReference>
<feature type="binding site" evidence="6 9">
    <location>
        <position position="136"/>
    </location>
    <ligand>
        <name>Zn(2+)</name>
        <dbReference type="ChEBI" id="CHEBI:29105"/>
        <note>catalytic</note>
    </ligand>
</feature>
<gene>
    <name evidence="6 12" type="primary">cdd</name>
    <name evidence="11" type="ORF">CFY87_08975</name>
    <name evidence="12" type="ORF">NCTC10851_01495</name>
</gene>
<dbReference type="GO" id="GO:0055086">
    <property type="term" value="P:nucleobase-containing small molecule metabolic process"/>
    <property type="evidence" value="ECO:0007669"/>
    <property type="project" value="UniProtKB-ARBA"/>
</dbReference>
<dbReference type="NCBIfam" id="NF006537">
    <property type="entry name" value="PRK09027.1"/>
    <property type="match status" value="1"/>
</dbReference>
<evidence type="ECO:0000256" key="9">
    <source>
        <dbReference type="PIRSR" id="PIRSR006334-3"/>
    </source>
</evidence>
<dbReference type="InterPro" id="IPR006263">
    <property type="entry name" value="Cyt_deam_dimer"/>
</dbReference>
<dbReference type="EMBL" id="NLFK01000009">
    <property type="protein sequence ID" value="OZN24369.1"/>
    <property type="molecule type" value="Genomic_DNA"/>
</dbReference>
<dbReference type="PROSITE" id="PS51747">
    <property type="entry name" value="CYT_DCMP_DEAMINASES_2"/>
    <property type="match status" value="2"/>
</dbReference>
<dbReference type="InterPro" id="IPR013171">
    <property type="entry name" value="Cyd/dCyd_deaminase_Zn-bd"/>
</dbReference>
<dbReference type="InterPro" id="IPR016192">
    <property type="entry name" value="APOBEC/CMP_deaminase_Zn-bd"/>
</dbReference>
<dbReference type="PANTHER" id="PTHR11644">
    <property type="entry name" value="CYTIDINE DEAMINASE"/>
    <property type="match status" value="1"/>
</dbReference>
<dbReference type="Gene3D" id="3.40.140.10">
    <property type="entry name" value="Cytidine Deaminase, domain 2"/>
    <property type="match status" value="2"/>
</dbReference>
<evidence type="ECO:0000259" key="10">
    <source>
        <dbReference type="PROSITE" id="PS51747"/>
    </source>
</evidence>
<keyword evidence="4 6" id="KW-0378">Hydrolase</keyword>
<evidence type="ECO:0000256" key="5">
    <source>
        <dbReference type="ARBA" id="ARBA00022833"/>
    </source>
</evidence>
<accession>A0A263HBS5</accession>
<dbReference type="HAMAP" id="MF_01558">
    <property type="entry name" value="Cyt_deam"/>
    <property type="match status" value="1"/>
</dbReference>
<keyword evidence="5 6" id="KW-0862">Zinc</keyword>
<dbReference type="EC" id="3.5.4.5" evidence="6"/>
<comment type="similarity">
    <text evidence="1 6">Belongs to the cytidine and deoxycytidylate deaminase family.</text>
</comment>
<sequence>MKHISTKIQTGLCQLENPQLATDLWHILEEQHFQGFLPHFSVEHLCQKYRLTAQQLALILLPIAACYANPTISHFSVGAVVRGESGNLYFGANQEFCATHIQQTIHAEQSAISHAWMRKETQLTDISVNYTPCGHCRQFMNELNSAETLRIHLPHSPNNTLQRYLPEAFGPNDLDIKQRLLGPTESALHYETQDPLIQTALNAANASHAPYSNSRHGVAIQLQDGQIFHGSYAENAAFNPSLPAMQVALNYLLLNGNEVDNIARAVLVEQSLNLSYCQMAKEVLGYLCEVELELISI</sequence>
<feature type="domain" description="CMP/dCMP-type deaminase" evidence="10">
    <location>
        <begin position="52"/>
        <end position="172"/>
    </location>
</feature>
<dbReference type="Proteomes" id="UP000254507">
    <property type="component" value="Unassembled WGS sequence"/>
</dbReference>
<dbReference type="SUPFAM" id="SSF53927">
    <property type="entry name" value="Cytidine deaminase-like"/>
    <property type="match status" value="2"/>
</dbReference>
<feature type="binding site" evidence="6 9">
    <location>
        <position position="133"/>
    </location>
    <ligand>
        <name>Zn(2+)</name>
        <dbReference type="ChEBI" id="CHEBI:29105"/>
        <note>catalytic</note>
    </ligand>
</feature>
<evidence type="ECO:0000256" key="8">
    <source>
        <dbReference type="PIRSR" id="PIRSR006334-2"/>
    </source>
</evidence>
<dbReference type="Pfam" id="PF08211">
    <property type="entry name" value="dCMP_cyt_deam_2"/>
    <property type="match status" value="1"/>
</dbReference>
<dbReference type="InterPro" id="IPR016193">
    <property type="entry name" value="Cytidine_deaminase-like"/>
</dbReference>
<dbReference type="GO" id="GO:0004126">
    <property type="term" value="F:cytidine deaminase activity"/>
    <property type="evidence" value="ECO:0007669"/>
    <property type="project" value="UniProtKB-UniRule"/>
</dbReference>
<evidence type="ECO:0000256" key="1">
    <source>
        <dbReference type="ARBA" id="ARBA00006576"/>
    </source>
</evidence>
<dbReference type="EMBL" id="UFSB01000001">
    <property type="protein sequence ID" value="SUU37237.1"/>
    <property type="molecule type" value="Genomic_DNA"/>
</dbReference>
<dbReference type="InParanoid" id="A0A263HBS5"/>
<comment type="cofactor">
    <cofactor evidence="6 9">
        <name>Zn(2+)</name>
        <dbReference type="ChEBI" id="CHEBI:29105"/>
    </cofactor>
    <text evidence="6 9">Binds 1 zinc ion.</text>
</comment>
<dbReference type="NCBIfam" id="TIGR01355">
    <property type="entry name" value="cyt_deam_dimer"/>
    <property type="match status" value="1"/>
</dbReference>
<name>A0A263HBS5_9PAST</name>
<feature type="active site" description="Proton donor" evidence="6 7">
    <location>
        <position position="108"/>
    </location>
</feature>
<evidence type="ECO:0000256" key="6">
    <source>
        <dbReference type="HAMAP-Rule" id="MF_01558"/>
    </source>
</evidence>
<dbReference type="GO" id="GO:0008270">
    <property type="term" value="F:zinc ion binding"/>
    <property type="evidence" value="ECO:0007669"/>
    <property type="project" value="UniProtKB-UniRule"/>
</dbReference>
<evidence type="ECO:0000313" key="14">
    <source>
        <dbReference type="Proteomes" id="UP000254507"/>
    </source>
</evidence>
<reference evidence="12 14" key="2">
    <citation type="submission" date="2018-06" db="EMBL/GenBank/DDBJ databases">
        <authorList>
            <consortium name="Pathogen Informatics"/>
            <person name="Doyle S."/>
        </authorList>
    </citation>
    <scope>NUCLEOTIDE SEQUENCE [LARGE SCALE GENOMIC DNA]</scope>
    <source>
        <strain evidence="12 14">NCTC10851</strain>
    </source>
</reference>